<dbReference type="EMBL" id="RJKM01000001">
    <property type="protein sequence ID" value="ROP39100.1"/>
    <property type="molecule type" value="Genomic_DNA"/>
</dbReference>
<gene>
    <name evidence="1" type="ORF">EDD40_4474</name>
</gene>
<evidence type="ECO:0000313" key="1">
    <source>
        <dbReference type="EMBL" id="ROP39100.1"/>
    </source>
</evidence>
<comment type="caution">
    <text evidence="1">The sequence shown here is derived from an EMBL/GenBank/DDBJ whole genome shotgun (WGS) entry which is preliminary data.</text>
</comment>
<dbReference type="AlphaFoldDB" id="A0A3N1H9A1"/>
<reference evidence="1 2" key="1">
    <citation type="submission" date="2018-11" db="EMBL/GenBank/DDBJ databases">
        <title>Sequencing the genomes of 1000 actinobacteria strains.</title>
        <authorList>
            <person name="Klenk H.-P."/>
        </authorList>
    </citation>
    <scope>NUCLEOTIDE SEQUENCE [LARGE SCALE GENOMIC DNA]</scope>
    <source>
        <strain evidence="1 2">DSM 44231</strain>
    </source>
</reference>
<organism evidence="1 2">
    <name type="scientific">Saccharothrix texasensis</name>
    <dbReference type="NCBI Taxonomy" id="103734"/>
    <lineage>
        <taxon>Bacteria</taxon>
        <taxon>Bacillati</taxon>
        <taxon>Actinomycetota</taxon>
        <taxon>Actinomycetes</taxon>
        <taxon>Pseudonocardiales</taxon>
        <taxon>Pseudonocardiaceae</taxon>
        <taxon>Saccharothrix</taxon>
    </lineage>
</organism>
<accession>A0A3N1H9A1</accession>
<proteinExistence type="predicted"/>
<dbReference type="Proteomes" id="UP000268727">
    <property type="component" value="Unassembled WGS sequence"/>
</dbReference>
<protein>
    <recommendedName>
        <fullName evidence="3">Protein phosphatase 2C-like protein</fullName>
    </recommendedName>
</protein>
<evidence type="ECO:0008006" key="3">
    <source>
        <dbReference type="Google" id="ProtNLM"/>
    </source>
</evidence>
<evidence type="ECO:0000313" key="2">
    <source>
        <dbReference type="Proteomes" id="UP000268727"/>
    </source>
</evidence>
<sequence>MVLDGLTAPGDLGTGCIHDVPWYVEKLGTLLLAGMTDDSTSLDSALSTAIESVAALHVSTCDVGNPGTPSATVLALRVGAESVEWLVLADSTIIFDCSDGLHVYTDDRVSRVNRSQHEAAVRSKVGTEAHERDVSKLVEAQRKIRNTADGYWVAGADPQAAREALTGQIPLNNFRQALLLTDGAARLHEFGLADWERILEIVATGGTDGLIAEVRDAERQDPEGQRWPRYKTSDDATALRISIPAHDLVDG</sequence>
<keyword evidence="2" id="KW-1185">Reference proteome</keyword>
<name>A0A3N1H9A1_9PSEU</name>